<feature type="region of interest" description="Disordered" evidence="1">
    <location>
        <begin position="33"/>
        <end position="118"/>
    </location>
</feature>
<dbReference type="AlphaFoldDB" id="A0A3S0HHA9"/>
<evidence type="ECO:0000259" key="3">
    <source>
        <dbReference type="Pfam" id="PF13511"/>
    </source>
</evidence>
<name>A0A3S0HHA9_9BURK</name>
<dbReference type="Pfam" id="PF13511">
    <property type="entry name" value="DUF4124"/>
    <property type="match status" value="1"/>
</dbReference>
<feature type="compositionally biased region" description="Basic and acidic residues" evidence="1">
    <location>
        <begin position="93"/>
        <end position="118"/>
    </location>
</feature>
<dbReference type="EMBL" id="RXOE01000001">
    <property type="protein sequence ID" value="RTQ36805.1"/>
    <property type="molecule type" value="Genomic_DNA"/>
</dbReference>
<feature type="domain" description="DUF4124" evidence="3">
    <location>
        <begin position="10"/>
        <end position="63"/>
    </location>
</feature>
<evidence type="ECO:0000256" key="2">
    <source>
        <dbReference type="SAM" id="SignalP"/>
    </source>
</evidence>
<keyword evidence="2" id="KW-0732">Signal</keyword>
<dbReference type="OrthoDB" id="9181422at2"/>
<accession>A0A3S0HHA9</accession>
<feature type="chain" id="PRO_5018553313" evidence="2">
    <location>
        <begin position="22"/>
        <end position="177"/>
    </location>
</feature>
<comment type="caution">
    <text evidence="4">The sequence shown here is derived from an EMBL/GenBank/DDBJ whole genome shotgun (WGS) entry which is preliminary data.</text>
</comment>
<feature type="compositionally biased region" description="Low complexity" evidence="1">
    <location>
        <begin position="78"/>
        <end position="91"/>
    </location>
</feature>
<dbReference type="Proteomes" id="UP000267418">
    <property type="component" value="Unassembled WGS sequence"/>
</dbReference>
<sequence length="177" mass="18821">MKFVHWLVLGCVVALPLSASAQWQWLDKNGKKVYSDQAPPPDVPEKNILRRVGPPPAARSTANPNVDAPPLAEGTADAPAAAPKAAAAPKPTGVDKELEEKTKKAEAEQKAKQAAEEAKIAKAKADNCALARQSKATVDSGIRLAKVNAKGEREIMDDAARAAEQKRIQDVINSDCK</sequence>
<protein>
    <submittedName>
        <fullName evidence="4">DUF4124 domain-containing protein</fullName>
    </submittedName>
</protein>
<gene>
    <name evidence="4" type="ORF">EJP69_03425</name>
</gene>
<organism evidence="4 5">
    <name type="scientific">Variovorax gossypii</name>
    <dbReference type="NCBI Taxonomy" id="1679495"/>
    <lineage>
        <taxon>Bacteria</taxon>
        <taxon>Pseudomonadati</taxon>
        <taxon>Pseudomonadota</taxon>
        <taxon>Betaproteobacteria</taxon>
        <taxon>Burkholderiales</taxon>
        <taxon>Comamonadaceae</taxon>
        <taxon>Variovorax</taxon>
    </lineage>
</organism>
<evidence type="ECO:0000313" key="5">
    <source>
        <dbReference type="Proteomes" id="UP000267418"/>
    </source>
</evidence>
<proteinExistence type="predicted"/>
<evidence type="ECO:0000313" key="4">
    <source>
        <dbReference type="EMBL" id="RTQ36805.1"/>
    </source>
</evidence>
<dbReference type="RefSeq" id="WP_126468734.1">
    <property type="nucleotide sequence ID" value="NZ_RXOE01000001.1"/>
</dbReference>
<feature type="signal peptide" evidence="2">
    <location>
        <begin position="1"/>
        <end position="21"/>
    </location>
</feature>
<evidence type="ECO:0000256" key="1">
    <source>
        <dbReference type="SAM" id="MobiDB-lite"/>
    </source>
</evidence>
<keyword evidence="5" id="KW-1185">Reference proteome</keyword>
<reference evidence="4 5" key="1">
    <citation type="submission" date="2018-12" db="EMBL/GenBank/DDBJ databases">
        <title>The genome of Variovorax gossypii DSM 100435.</title>
        <authorList>
            <person name="Gao J."/>
            <person name="Sun J."/>
        </authorList>
    </citation>
    <scope>NUCLEOTIDE SEQUENCE [LARGE SCALE GENOMIC DNA]</scope>
    <source>
        <strain evidence="4 5">DSM 100435</strain>
    </source>
</reference>
<dbReference type="InterPro" id="IPR025392">
    <property type="entry name" value="DUF4124"/>
</dbReference>